<comment type="caution">
    <text evidence="3">The sequence shown here is derived from an EMBL/GenBank/DDBJ whole genome shotgun (WGS) entry which is preliminary data.</text>
</comment>
<keyword evidence="2" id="KW-1133">Transmembrane helix</keyword>
<feature type="transmembrane region" description="Helical" evidence="2">
    <location>
        <begin position="147"/>
        <end position="169"/>
    </location>
</feature>
<reference evidence="3" key="1">
    <citation type="journal article" date="2014" name="Front. Microbiol.">
        <title>High frequency of phylogenetically diverse reductive dehalogenase-homologous genes in deep subseafloor sedimentary metagenomes.</title>
        <authorList>
            <person name="Kawai M."/>
            <person name="Futagami T."/>
            <person name="Toyoda A."/>
            <person name="Takaki Y."/>
            <person name="Nishi S."/>
            <person name="Hori S."/>
            <person name="Arai W."/>
            <person name="Tsubouchi T."/>
            <person name="Morono Y."/>
            <person name="Uchiyama I."/>
            <person name="Ito T."/>
            <person name="Fujiyama A."/>
            <person name="Inagaki F."/>
            <person name="Takami H."/>
        </authorList>
    </citation>
    <scope>NUCLEOTIDE SEQUENCE</scope>
    <source>
        <strain evidence="3">Expedition CK06-06</strain>
    </source>
</reference>
<evidence type="ECO:0008006" key="4">
    <source>
        <dbReference type="Google" id="ProtNLM"/>
    </source>
</evidence>
<organism evidence="3">
    <name type="scientific">marine sediment metagenome</name>
    <dbReference type="NCBI Taxonomy" id="412755"/>
    <lineage>
        <taxon>unclassified sequences</taxon>
        <taxon>metagenomes</taxon>
        <taxon>ecological metagenomes</taxon>
    </lineage>
</organism>
<protein>
    <recommendedName>
        <fullName evidence="4">Type II secretion system protein GspF domain-containing protein</fullName>
    </recommendedName>
</protein>
<name>X1A3P0_9ZZZZ</name>
<feature type="coiled-coil region" evidence="1">
    <location>
        <begin position="72"/>
        <end position="109"/>
    </location>
</feature>
<evidence type="ECO:0000313" key="3">
    <source>
        <dbReference type="EMBL" id="GAG76384.1"/>
    </source>
</evidence>
<feature type="transmembrane region" description="Helical" evidence="2">
    <location>
        <begin position="181"/>
        <end position="204"/>
    </location>
</feature>
<dbReference type="EMBL" id="BART01015989">
    <property type="protein sequence ID" value="GAG76384.1"/>
    <property type="molecule type" value="Genomic_DNA"/>
</dbReference>
<evidence type="ECO:0000256" key="2">
    <source>
        <dbReference type="SAM" id="Phobius"/>
    </source>
</evidence>
<evidence type="ECO:0000256" key="1">
    <source>
        <dbReference type="SAM" id="Coils"/>
    </source>
</evidence>
<keyword evidence="2" id="KW-0472">Membrane</keyword>
<gene>
    <name evidence="3" type="ORF">S01H4_30894</name>
</gene>
<keyword evidence="1" id="KW-0175">Coiled coil</keyword>
<feature type="transmembrane region" description="Helical" evidence="2">
    <location>
        <begin position="115"/>
        <end position="135"/>
    </location>
</feature>
<proteinExistence type="predicted"/>
<accession>X1A3P0</accession>
<keyword evidence="2" id="KW-0812">Transmembrane</keyword>
<sequence>MVKLKCTDQIFLVKLANQIEAGENIERSLFLIDEIPPELHMKLYLGEEITEILTSIEFNYPNILNLLSSTRNAEVEENVKRMRTTAELIRKREEILQEKENAINIQKRRLKIIRYVTLITIAIMAGFSPLFTNIYSLIENGVFQNTFTFFSVLSISFLLVNILNNYFLLKMVNERNIKIKLGIVAILHIGIAIIVNIFLSNYVLR</sequence>
<dbReference type="AlphaFoldDB" id="X1A3P0"/>